<dbReference type="EMBL" id="AP019695">
    <property type="protein sequence ID" value="BBK23918.1"/>
    <property type="molecule type" value="Genomic_DNA"/>
</dbReference>
<proteinExistence type="predicted"/>
<name>A0A6N4TM71_9FIRM</name>
<keyword evidence="2" id="KW-1185">Reference proteome</keyword>
<accession>A0A6N4TM71</accession>
<evidence type="ECO:0000313" key="1">
    <source>
        <dbReference type="EMBL" id="BBK23918.1"/>
    </source>
</evidence>
<dbReference type="AlphaFoldDB" id="A0A6N4TM71"/>
<organism evidence="1 2">
    <name type="scientific">Amedibacterium intestinale</name>
    <dbReference type="NCBI Taxonomy" id="2583452"/>
    <lineage>
        <taxon>Bacteria</taxon>
        <taxon>Bacillati</taxon>
        <taxon>Bacillota</taxon>
        <taxon>Erysipelotrichia</taxon>
        <taxon>Erysipelotrichales</taxon>
        <taxon>Erysipelotrichaceae</taxon>
        <taxon>Amedibacterium</taxon>
    </lineage>
</organism>
<dbReference type="RefSeq" id="WP_118277654.1">
    <property type="nucleotide sequence ID" value="NZ_AP019695.1"/>
</dbReference>
<dbReference type="InterPro" id="IPR027417">
    <property type="entry name" value="P-loop_NTPase"/>
</dbReference>
<gene>
    <name evidence="1" type="ORF">Aargi30884_28210</name>
</gene>
<evidence type="ECO:0008006" key="3">
    <source>
        <dbReference type="Google" id="ProtNLM"/>
    </source>
</evidence>
<dbReference type="Gene3D" id="3.40.50.300">
    <property type="entry name" value="P-loop containing nucleotide triphosphate hydrolases"/>
    <property type="match status" value="1"/>
</dbReference>
<dbReference type="KEGG" id="aarg:Aargi30884_28210"/>
<dbReference type="Proteomes" id="UP000464754">
    <property type="component" value="Chromosome"/>
</dbReference>
<sequence length="246" mass="29498">MLEIRDIKGKWKKQTIENWELSIQEGKCVQLYGENVEVFYHMLLQNTPIQKGTIFWKEKSFFSQKEKIAWICENDTAFPYMSVKNYLAALCDFYEEFNEAWCLKLAEQKGILYQKIKDCTKEEKQYLLVLCALARNAELLISDTSFKEYEDKQDWKELFSKLHRTCTVLQISKEKETFWWRNADVYYRTQSMGLIEEIAEEKSIEKILEKSYPGFDAKENKEIHKVEKLQDLWGGEDDEQWKRPEE</sequence>
<reference evidence="2" key="1">
    <citation type="submission" date="2019-05" db="EMBL/GenBank/DDBJ databases">
        <title>Complete genome sequencing of Absiella argi strain JCM 30884.</title>
        <authorList>
            <person name="Sakamoto M."/>
            <person name="Murakami T."/>
            <person name="Mori H."/>
        </authorList>
    </citation>
    <scope>NUCLEOTIDE SEQUENCE [LARGE SCALE GENOMIC DNA]</scope>
    <source>
        <strain evidence="2">JCM 30884</strain>
    </source>
</reference>
<dbReference type="SUPFAM" id="SSF52540">
    <property type="entry name" value="P-loop containing nucleoside triphosphate hydrolases"/>
    <property type="match status" value="1"/>
</dbReference>
<evidence type="ECO:0000313" key="2">
    <source>
        <dbReference type="Proteomes" id="UP000464754"/>
    </source>
</evidence>
<protein>
    <recommendedName>
        <fullName evidence="3">ABC transporter domain-containing protein</fullName>
    </recommendedName>
</protein>